<dbReference type="SUPFAM" id="SSF52047">
    <property type="entry name" value="RNI-like"/>
    <property type="match status" value="1"/>
</dbReference>
<dbReference type="AlphaFoldDB" id="A0A2I2GNX0"/>
<proteinExistence type="predicted"/>
<dbReference type="Proteomes" id="UP000234275">
    <property type="component" value="Unassembled WGS sequence"/>
</dbReference>
<evidence type="ECO:0000259" key="1">
    <source>
        <dbReference type="Pfam" id="PF12937"/>
    </source>
</evidence>
<protein>
    <recommendedName>
        <fullName evidence="1">F-box domain-containing protein</fullName>
    </recommendedName>
</protein>
<dbReference type="InterPro" id="IPR001810">
    <property type="entry name" value="F-box_dom"/>
</dbReference>
<dbReference type="Pfam" id="PF12937">
    <property type="entry name" value="F-box-like"/>
    <property type="match status" value="1"/>
</dbReference>
<gene>
    <name evidence="2" type="ORF">P170DRAFT_432203</name>
</gene>
<evidence type="ECO:0000313" key="2">
    <source>
        <dbReference type="EMBL" id="PLB54570.1"/>
    </source>
</evidence>
<reference evidence="2 3" key="1">
    <citation type="submission" date="2016-12" db="EMBL/GenBank/DDBJ databases">
        <title>The genomes of Aspergillus section Nigri reveals drivers in fungal speciation.</title>
        <authorList>
            <consortium name="DOE Joint Genome Institute"/>
            <person name="Vesth T.C."/>
            <person name="Nybo J."/>
            <person name="Theobald S."/>
            <person name="Brandl J."/>
            <person name="Frisvad J.C."/>
            <person name="Nielsen K.F."/>
            <person name="Lyhne E.K."/>
            <person name="Kogle M.E."/>
            <person name="Kuo A."/>
            <person name="Riley R."/>
            <person name="Clum A."/>
            <person name="Nolan M."/>
            <person name="Lipzen A."/>
            <person name="Salamov A."/>
            <person name="Henrissat B."/>
            <person name="Wiebenga A."/>
            <person name="De Vries R.P."/>
            <person name="Grigoriev I.V."/>
            <person name="Mortensen U.H."/>
            <person name="Andersen M.R."/>
            <person name="Baker S.E."/>
        </authorList>
    </citation>
    <scope>NUCLEOTIDE SEQUENCE [LARGE SCALE GENOMIC DNA]</scope>
    <source>
        <strain evidence="2 3">IBT 23096</strain>
    </source>
</reference>
<dbReference type="GeneID" id="36555908"/>
<evidence type="ECO:0000313" key="3">
    <source>
        <dbReference type="Proteomes" id="UP000234275"/>
    </source>
</evidence>
<dbReference type="VEuPathDB" id="FungiDB:P170DRAFT_432203"/>
<keyword evidence="3" id="KW-1185">Reference proteome</keyword>
<comment type="caution">
    <text evidence="2">The sequence shown here is derived from an EMBL/GenBank/DDBJ whole genome shotgun (WGS) entry which is preliminary data.</text>
</comment>
<dbReference type="EMBL" id="MSFO01000001">
    <property type="protein sequence ID" value="PLB54570.1"/>
    <property type="molecule type" value="Genomic_DNA"/>
</dbReference>
<dbReference type="PANTHER" id="PTHR42057">
    <property type="entry name" value="F-BOX DOMAIN PROTEIN (AFU_ORTHOLOGUE AFUA_4G00200)"/>
    <property type="match status" value="1"/>
</dbReference>
<feature type="domain" description="F-box" evidence="1">
    <location>
        <begin position="3"/>
        <end position="50"/>
    </location>
</feature>
<organism evidence="2 3">
    <name type="scientific">Aspergillus steynii IBT 23096</name>
    <dbReference type="NCBI Taxonomy" id="1392250"/>
    <lineage>
        <taxon>Eukaryota</taxon>
        <taxon>Fungi</taxon>
        <taxon>Dikarya</taxon>
        <taxon>Ascomycota</taxon>
        <taxon>Pezizomycotina</taxon>
        <taxon>Eurotiomycetes</taxon>
        <taxon>Eurotiomycetidae</taxon>
        <taxon>Eurotiales</taxon>
        <taxon>Aspergillaceae</taxon>
        <taxon>Aspergillus</taxon>
        <taxon>Aspergillus subgen. Circumdati</taxon>
    </lineage>
</organism>
<dbReference type="OrthoDB" id="3140657at2759"/>
<dbReference type="PANTHER" id="PTHR42057:SF2">
    <property type="entry name" value="F-BOX DOMAIN PROTEIN (AFU_ORTHOLOGUE AFUA_4G00200)-RELATED"/>
    <property type="match status" value="1"/>
</dbReference>
<accession>A0A2I2GNX0</accession>
<name>A0A2I2GNX0_9EURO</name>
<dbReference type="RefSeq" id="XP_024709872.1">
    <property type="nucleotide sequence ID" value="XM_024848209.1"/>
</dbReference>
<sequence>MLRDLPEEILILVFDLLIERGNPIIDQLDNLKHISNARLVCRLWNTLATEHMFKTVRLMFTDGEYKAWNEMLDSEVIKQTARGVYIHPASADDHPDDIWNAYSECHYDNLIRAISRITELDHITALHLRFSRHCVGANYQSLRDEVVEDIRKRQEILEAVFQAIQRRSNGSNGESPIRSLTIQNLQNAPFSQFTRSELFQDVTRDIDALHLMVADELDEDGSVEDMDGIERRTFESFLHHQWLVPLSNHLVSLTLSFRSPWGTIPGYFDGRGLHFPRLRTLTLGNFVIGHHDQFDWILNQSSLVSLCLDNCSILSYMTTFGESLEELHVQAHDWVQYPSSSFGIDDNVAIYGFSGTWEVVFDNIRTSLRELRTFRFHYYRDSEFPVVPEMQSSYLDNTRYALYGYYGWNHADGRKDLVVSCCQSIHPDAVNRSEETEEGDGRALEALVQEVRKRVD</sequence>